<comment type="caution">
    <text evidence="2">The sequence shown here is derived from an EMBL/GenBank/DDBJ whole genome shotgun (WGS) entry which is preliminary data.</text>
</comment>
<gene>
    <name evidence="2" type="ORF">C7K25_05675</name>
</gene>
<feature type="region of interest" description="Disordered" evidence="1">
    <location>
        <begin position="23"/>
        <end position="75"/>
    </location>
</feature>
<accession>A0ABT7C6N3</accession>
<proteinExistence type="predicted"/>
<protein>
    <recommendedName>
        <fullName evidence="4">BON domain-containing protein</fullName>
    </recommendedName>
</protein>
<sequence>MLSLAPRLGPAQDLSPLIVAVIEQEEESQQHEEHEQAIENRDPTRGDRVAVEREEPRRDRGESDRAEQLLPDEVQQRHCKRAEYCDGDAPRERVLRAEDEHPPADEIFTEGWMHDIRRVGRISIDVSRGKQVATVLGPLRLVAEVRERPAVEHVVDLVEHEVCGMPEADEPRERPDERDDANEDPFGSSLQLRGRRPPLPEIVGPGTGRRLDAP</sequence>
<evidence type="ECO:0000313" key="3">
    <source>
        <dbReference type="Proteomes" id="UP001170379"/>
    </source>
</evidence>
<name>A0ABT7C6N3_9MICO</name>
<reference evidence="2" key="1">
    <citation type="submission" date="2018-03" db="EMBL/GenBank/DDBJ databases">
        <authorList>
            <person name="Nunes O.C."/>
            <person name="Lopes A.R."/>
            <person name="Froufe H."/>
            <person name="Munoz-Merida A."/>
            <person name="Barroso C."/>
            <person name="Egas C."/>
        </authorList>
    </citation>
    <scope>NUCLEOTIDE SEQUENCE</scope>
    <source>
        <strain evidence="2">ON4</strain>
    </source>
</reference>
<feature type="region of interest" description="Disordered" evidence="1">
    <location>
        <begin position="162"/>
        <end position="214"/>
    </location>
</feature>
<dbReference type="Proteomes" id="UP001170379">
    <property type="component" value="Unassembled WGS sequence"/>
</dbReference>
<evidence type="ECO:0000313" key="2">
    <source>
        <dbReference type="EMBL" id="MDJ1370855.1"/>
    </source>
</evidence>
<reference evidence="2" key="2">
    <citation type="journal article" date="2022" name="Sci. Rep.">
        <title>In silico prediction of the enzymes involved in the degradation of the herbicide molinate by Gulosibacter molinativorax ON4T.</title>
        <authorList>
            <person name="Lopes A.R."/>
            <person name="Bunin E."/>
            <person name="Viana A.T."/>
            <person name="Froufe H."/>
            <person name="Munoz-Merida A."/>
            <person name="Pinho D."/>
            <person name="Figueiredo J."/>
            <person name="Barroso C."/>
            <person name="Vaz-Moreira I."/>
            <person name="Bellanger X."/>
            <person name="Egas C."/>
            <person name="Nunes O.C."/>
        </authorList>
    </citation>
    <scope>NUCLEOTIDE SEQUENCE</scope>
    <source>
        <strain evidence="2">ON4</strain>
    </source>
</reference>
<dbReference type="EMBL" id="PXVD01000007">
    <property type="protein sequence ID" value="MDJ1370855.1"/>
    <property type="molecule type" value="Genomic_DNA"/>
</dbReference>
<feature type="compositionally biased region" description="Basic and acidic residues" evidence="1">
    <location>
        <begin position="28"/>
        <end position="67"/>
    </location>
</feature>
<evidence type="ECO:0008006" key="4">
    <source>
        <dbReference type="Google" id="ProtNLM"/>
    </source>
</evidence>
<organism evidence="2 3">
    <name type="scientific">Gulosibacter molinativorax</name>
    <dbReference type="NCBI Taxonomy" id="256821"/>
    <lineage>
        <taxon>Bacteria</taxon>
        <taxon>Bacillati</taxon>
        <taxon>Actinomycetota</taxon>
        <taxon>Actinomycetes</taxon>
        <taxon>Micrococcales</taxon>
        <taxon>Microbacteriaceae</taxon>
        <taxon>Gulosibacter</taxon>
    </lineage>
</organism>
<keyword evidence="3" id="KW-1185">Reference proteome</keyword>
<evidence type="ECO:0000256" key="1">
    <source>
        <dbReference type="SAM" id="MobiDB-lite"/>
    </source>
</evidence>